<evidence type="ECO:0000256" key="1">
    <source>
        <dbReference type="ARBA" id="ARBA00004496"/>
    </source>
</evidence>
<feature type="domain" description="Ribosomal RNA small subunit methyltransferase E PUA-like" evidence="12">
    <location>
        <begin position="23"/>
        <end position="67"/>
    </location>
</feature>
<dbReference type="SUPFAM" id="SSF75217">
    <property type="entry name" value="alpha/beta knot"/>
    <property type="match status" value="1"/>
</dbReference>
<dbReference type="Gene3D" id="3.40.1280.10">
    <property type="match status" value="1"/>
</dbReference>
<dbReference type="InterPro" id="IPR029026">
    <property type="entry name" value="tRNA_m1G_MTases_N"/>
</dbReference>
<evidence type="ECO:0000256" key="7">
    <source>
        <dbReference type="ARBA" id="ARBA00022691"/>
    </source>
</evidence>
<accession>A0ABP8MSI6</accession>
<proteinExistence type="inferred from homology"/>
<keyword evidence="4 10" id="KW-0698">rRNA processing</keyword>
<keyword evidence="3 10" id="KW-0963">Cytoplasm</keyword>
<sequence length="240" mass="26527">MSQIPFFYHDGELLANELLSLHEDTAKHVVQVLRKKEGDLIQLNNGKGRTALAALTSAGKKHCVVRLQSTEQHAAPSIQLHLAVAFTKNASRNEWLLEKATELGVSSITPLLSERTEREKFREDRARNILISAMLQSQQYYLPELYAPSTLKQIAERADTGTLKLIAHCDPQSTRNPISKVLSAGKDVWILIGPEGDFSPAEITQMEASGFAGIALCEQRLRTETAAMAVCAYFNLLNGK</sequence>
<dbReference type="RefSeq" id="WP_344825908.1">
    <property type="nucleotide sequence ID" value="NZ_BAABEZ010000022.1"/>
</dbReference>
<comment type="subcellular location">
    <subcellularLocation>
        <location evidence="1 10">Cytoplasm</location>
    </subcellularLocation>
</comment>
<evidence type="ECO:0000256" key="8">
    <source>
        <dbReference type="ARBA" id="ARBA00025699"/>
    </source>
</evidence>
<evidence type="ECO:0000259" key="11">
    <source>
        <dbReference type="Pfam" id="PF04452"/>
    </source>
</evidence>
<keyword evidence="6 10" id="KW-0808">Transferase</keyword>
<reference evidence="14" key="1">
    <citation type="journal article" date="2019" name="Int. J. Syst. Evol. Microbiol.">
        <title>The Global Catalogue of Microorganisms (GCM) 10K type strain sequencing project: providing services to taxonomists for standard genome sequencing and annotation.</title>
        <authorList>
            <consortium name="The Broad Institute Genomics Platform"/>
            <consortium name="The Broad Institute Genome Sequencing Center for Infectious Disease"/>
            <person name="Wu L."/>
            <person name="Ma J."/>
        </authorList>
    </citation>
    <scope>NUCLEOTIDE SEQUENCE [LARGE SCALE GENOMIC DNA]</scope>
    <source>
        <strain evidence="14">JCM 31921</strain>
    </source>
</reference>
<dbReference type="PANTHER" id="PTHR30027">
    <property type="entry name" value="RIBOSOMAL RNA SMALL SUBUNIT METHYLTRANSFERASE E"/>
    <property type="match status" value="1"/>
</dbReference>
<organism evidence="13 14">
    <name type="scientific">Rurimicrobium arvi</name>
    <dbReference type="NCBI Taxonomy" id="2049916"/>
    <lineage>
        <taxon>Bacteria</taxon>
        <taxon>Pseudomonadati</taxon>
        <taxon>Bacteroidota</taxon>
        <taxon>Chitinophagia</taxon>
        <taxon>Chitinophagales</taxon>
        <taxon>Chitinophagaceae</taxon>
        <taxon>Rurimicrobium</taxon>
    </lineage>
</organism>
<dbReference type="PIRSF" id="PIRSF015601">
    <property type="entry name" value="MTase_slr0722"/>
    <property type="match status" value="1"/>
</dbReference>
<keyword evidence="5 10" id="KW-0489">Methyltransferase</keyword>
<dbReference type="InterPro" id="IPR029028">
    <property type="entry name" value="Alpha/beta_knot_MTases"/>
</dbReference>
<comment type="catalytic activity">
    <reaction evidence="9 10">
        <text>uridine(1498) in 16S rRNA + S-adenosyl-L-methionine = N(3)-methyluridine(1498) in 16S rRNA + S-adenosyl-L-homocysteine + H(+)</text>
        <dbReference type="Rhea" id="RHEA:42920"/>
        <dbReference type="Rhea" id="RHEA-COMP:10283"/>
        <dbReference type="Rhea" id="RHEA-COMP:10284"/>
        <dbReference type="ChEBI" id="CHEBI:15378"/>
        <dbReference type="ChEBI" id="CHEBI:57856"/>
        <dbReference type="ChEBI" id="CHEBI:59789"/>
        <dbReference type="ChEBI" id="CHEBI:65315"/>
        <dbReference type="ChEBI" id="CHEBI:74502"/>
        <dbReference type="EC" id="2.1.1.193"/>
    </reaction>
</comment>
<dbReference type="InterPro" id="IPR046886">
    <property type="entry name" value="RsmE_MTase_dom"/>
</dbReference>
<evidence type="ECO:0000256" key="10">
    <source>
        <dbReference type="PIRNR" id="PIRNR015601"/>
    </source>
</evidence>
<evidence type="ECO:0000313" key="14">
    <source>
        <dbReference type="Proteomes" id="UP001501410"/>
    </source>
</evidence>
<dbReference type="Pfam" id="PF20260">
    <property type="entry name" value="PUA_4"/>
    <property type="match status" value="1"/>
</dbReference>
<dbReference type="Proteomes" id="UP001501410">
    <property type="component" value="Unassembled WGS sequence"/>
</dbReference>
<evidence type="ECO:0000259" key="12">
    <source>
        <dbReference type="Pfam" id="PF20260"/>
    </source>
</evidence>
<dbReference type="InterPro" id="IPR046887">
    <property type="entry name" value="RsmE_PUA-like"/>
</dbReference>
<dbReference type="CDD" id="cd18084">
    <property type="entry name" value="RsmE-like"/>
    <property type="match status" value="1"/>
</dbReference>
<feature type="domain" description="Ribosomal RNA small subunit methyltransferase E methyltransferase" evidence="11">
    <location>
        <begin position="78"/>
        <end position="234"/>
    </location>
</feature>
<gene>
    <name evidence="13" type="ORF">GCM10023092_18810</name>
</gene>
<dbReference type="EMBL" id="BAABEZ010000022">
    <property type="protein sequence ID" value="GAA4455345.1"/>
    <property type="molecule type" value="Genomic_DNA"/>
</dbReference>
<evidence type="ECO:0000256" key="4">
    <source>
        <dbReference type="ARBA" id="ARBA00022552"/>
    </source>
</evidence>
<keyword evidence="14" id="KW-1185">Reference proteome</keyword>
<evidence type="ECO:0000313" key="13">
    <source>
        <dbReference type="EMBL" id="GAA4455345.1"/>
    </source>
</evidence>
<evidence type="ECO:0000256" key="9">
    <source>
        <dbReference type="ARBA" id="ARBA00047944"/>
    </source>
</evidence>
<evidence type="ECO:0000256" key="2">
    <source>
        <dbReference type="ARBA" id="ARBA00005528"/>
    </source>
</evidence>
<dbReference type="InterPro" id="IPR015947">
    <property type="entry name" value="PUA-like_sf"/>
</dbReference>
<dbReference type="SUPFAM" id="SSF88697">
    <property type="entry name" value="PUA domain-like"/>
    <property type="match status" value="1"/>
</dbReference>
<dbReference type="Gene3D" id="2.40.240.20">
    <property type="entry name" value="Hypothetical PUA domain-like, domain 1"/>
    <property type="match status" value="1"/>
</dbReference>
<name>A0ABP8MSI6_9BACT</name>
<evidence type="ECO:0000256" key="3">
    <source>
        <dbReference type="ARBA" id="ARBA00022490"/>
    </source>
</evidence>
<dbReference type="Pfam" id="PF04452">
    <property type="entry name" value="Methyltrans_RNA"/>
    <property type="match status" value="1"/>
</dbReference>
<protein>
    <recommendedName>
        <fullName evidence="10">Ribosomal RNA small subunit methyltransferase E</fullName>
        <ecNumber evidence="10">2.1.1.193</ecNumber>
    </recommendedName>
</protein>
<dbReference type="EC" id="2.1.1.193" evidence="10"/>
<comment type="function">
    <text evidence="8 10">Specifically methylates the N3 position of the uracil ring of uridine 1498 (m3U1498) in 16S rRNA. Acts on the fully assembled 30S ribosomal subunit.</text>
</comment>
<comment type="caution">
    <text evidence="13">The sequence shown here is derived from an EMBL/GenBank/DDBJ whole genome shotgun (WGS) entry which is preliminary data.</text>
</comment>
<comment type="similarity">
    <text evidence="2 10">Belongs to the RNA methyltransferase RsmE family.</text>
</comment>
<keyword evidence="7 10" id="KW-0949">S-adenosyl-L-methionine</keyword>
<dbReference type="NCBIfam" id="TIGR00046">
    <property type="entry name" value="RsmE family RNA methyltransferase"/>
    <property type="match status" value="1"/>
</dbReference>
<dbReference type="PANTHER" id="PTHR30027:SF3">
    <property type="entry name" value="16S RRNA (URACIL(1498)-N(3))-METHYLTRANSFERASE"/>
    <property type="match status" value="1"/>
</dbReference>
<evidence type="ECO:0000256" key="6">
    <source>
        <dbReference type="ARBA" id="ARBA00022679"/>
    </source>
</evidence>
<evidence type="ECO:0000256" key="5">
    <source>
        <dbReference type="ARBA" id="ARBA00022603"/>
    </source>
</evidence>
<dbReference type="InterPro" id="IPR006700">
    <property type="entry name" value="RsmE"/>
</dbReference>